<keyword evidence="1" id="KW-1133">Transmembrane helix</keyword>
<evidence type="ECO:0000256" key="1">
    <source>
        <dbReference type="SAM" id="Phobius"/>
    </source>
</evidence>
<proteinExistence type="predicted"/>
<dbReference type="AlphaFoldDB" id="W9EFW4"/>
<feature type="transmembrane region" description="Helical" evidence="1">
    <location>
        <begin position="54"/>
        <end position="73"/>
    </location>
</feature>
<feature type="transmembrane region" description="Helical" evidence="1">
    <location>
        <begin position="111"/>
        <end position="131"/>
    </location>
</feature>
<dbReference type="PATRIC" id="fig|1221538.3.peg.230"/>
<feature type="transmembrane region" description="Helical" evidence="1">
    <location>
        <begin position="25"/>
        <end position="47"/>
    </location>
</feature>
<evidence type="ECO:0000313" key="2">
    <source>
        <dbReference type="EMBL" id="ETO40942.1"/>
    </source>
</evidence>
<evidence type="ECO:0000313" key="3">
    <source>
        <dbReference type="Proteomes" id="UP000019474"/>
    </source>
</evidence>
<evidence type="ECO:0008006" key="4">
    <source>
        <dbReference type="Google" id="ProtNLM"/>
    </source>
</evidence>
<reference evidence="2 3" key="1">
    <citation type="submission" date="2012-08" db="EMBL/GenBank/DDBJ databases">
        <title>Genome sequencing of Lactobacillus florum 8D.</title>
        <authorList>
            <person name="Kim E.B."/>
            <person name="Marco M.L."/>
        </authorList>
    </citation>
    <scope>NUCLEOTIDE SEQUENCE [LARGE SCALE GENOMIC DNA]</scope>
    <source>
        <strain evidence="2 3">8D</strain>
    </source>
</reference>
<accession>W9EFW4</accession>
<name>W9EFW4_9LACO</name>
<dbReference type="Proteomes" id="UP000019474">
    <property type="component" value="Unassembled WGS sequence"/>
</dbReference>
<sequence>MVVAVVQALGVVVFSMLFKVNPNNFGLFAFNILFISLSFTVIALILNRMMGTNGLILMVILLAVQALISNNIVPTSALGIFNKIAWLLPLTYAVNALNDAINAVYFGAGQLLSLIGLGIYPVILGVTMLLLEFKKKRNQLATD</sequence>
<keyword evidence="1" id="KW-0472">Membrane</keyword>
<keyword evidence="1" id="KW-0812">Transmembrane</keyword>
<dbReference type="EMBL" id="ALXG01000011">
    <property type="protein sequence ID" value="ETO40942.1"/>
    <property type="molecule type" value="Genomic_DNA"/>
</dbReference>
<keyword evidence="3" id="KW-1185">Reference proteome</keyword>
<gene>
    <name evidence="2" type="ORF">B808_222</name>
</gene>
<comment type="caution">
    <text evidence="2">The sequence shown here is derived from an EMBL/GenBank/DDBJ whole genome shotgun (WGS) entry which is preliminary data.</text>
</comment>
<protein>
    <recommendedName>
        <fullName evidence="4">Phage infection protein</fullName>
    </recommendedName>
</protein>
<organism evidence="2 3">
    <name type="scientific">Fructilactobacillus florum 8D</name>
    <dbReference type="NCBI Taxonomy" id="1221538"/>
    <lineage>
        <taxon>Bacteria</taxon>
        <taxon>Bacillati</taxon>
        <taxon>Bacillota</taxon>
        <taxon>Bacilli</taxon>
        <taxon>Lactobacillales</taxon>
        <taxon>Lactobacillaceae</taxon>
        <taxon>Fructilactobacillus</taxon>
    </lineage>
</organism>